<dbReference type="Proteomes" id="UP000279760">
    <property type="component" value="Chromosome 1"/>
</dbReference>
<dbReference type="GO" id="GO:0008270">
    <property type="term" value="F:zinc ion binding"/>
    <property type="evidence" value="ECO:0007669"/>
    <property type="project" value="InterPro"/>
</dbReference>
<proteinExistence type="predicted"/>
<evidence type="ECO:0000256" key="3">
    <source>
        <dbReference type="PIRSR" id="PIRSR037505-2"/>
    </source>
</evidence>
<dbReference type="AlphaFoldDB" id="A0A3G4VD25"/>
<feature type="binding site" evidence="3 4">
    <location>
        <position position="279"/>
    </location>
    <ligand>
        <name>Zn(2+)</name>
        <dbReference type="ChEBI" id="CHEBI:29105"/>
    </ligand>
</feature>
<dbReference type="InterPro" id="IPR017226">
    <property type="entry name" value="BHMT-like"/>
</dbReference>
<accession>A0A3G4VD25</accession>
<protein>
    <submittedName>
        <fullName evidence="6">Homocysteine S-methyltransferase family protein</fullName>
    </submittedName>
</protein>
<gene>
    <name evidence="6" type="ORF">ECB94_16045</name>
</gene>
<evidence type="ECO:0000256" key="1">
    <source>
        <dbReference type="ARBA" id="ARBA00022603"/>
    </source>
</evidence>
<keyword evidence="3 4" id="KW-0862">Zinc</keyword>
<sequence length="298" mass="32430">MNPLTILDGGMGRELKRMGAPFSQPYWSAQALIEAPHFVEQAHQQFIDSGADIITTNSYACVPFHLGDVLYHERGTELAGLAAKLAKNAVSHSNRAVTIAGSLPPAFGSYRPDLFMAERGAQVWQDLMQAQDAYVDIWLVETLSSIEEAQVVSQVLAESTKPKYYAYTLLDDVSQLGKLRSGETVVDAVQSLLKHNPDGILFNCSIPEVIEAALAATAKVLESHHSSICLGAFANSFTPIQSGHKANDAVQELREVSPQEYLQFAKKWQQHGANIIGGCCGIGPEHIEVLAKWKASVK</sequence>
<dbReference type="Gene3D" id="3.20.20.330">
    <property type="entry name" value="Homocysteine-binding-like domain"/>
    <property type="match status" value="1"/>
</dbReference>
<comment type="cofactor">
    <cofactor evidence="3">
        <name>Zn(2+)</name>
        <dbReference type="ChEBI" id="CHEBI:29105"/>
    </cofactor>
    <text evidence="3">Binds 1 zinc ion per subunit.</text>
</comment>
<dbReference type="GO" id="GO:0008168">
    <property type="term" value="F:methyltransferase activity"/>
    <property type="evidence" value="ECO:0007669"/>
    <property type="project" value="UniProtKB-UniRule"/>
</dbReference>
<dbReference type="InterPro" id="IPR036589">
    <property type="entry name" value="HCY_dom_sf"/>
</dbReference>
<evidence type="ECO:0000256" key="2">
    <source>
        <dbReference type="ARBA" id="ARBA00022679"/>
    </source>
</evidence>
<name>A0A3G4VD25_9VIBR</name>
<dbReference type="SUPFAM" id="SSF82282">
    <property type="entry name" value="Homocysteine S-methyltransferase"/>
    <property type="match status" value="1"/>
</dbReference>
<dbReference type="PIRSF" id="PIRSF037505">
    <property type="entry name" value="Betaine_HMT"/>
    <property type="match status" value="1"/>
</dbReference>
<dbReference type="InterPro" id="IPR003726">
    <property type="entry name" value="HCY_dom"/>
</dbReference>
<dbReference type="GO" id="GO:0032259">
    <property type="term" value="P:methylation"/>
    <property type="evidence" value="ECO:0007669"/>
    <property type="project" value="UniProtKB-KW"/>
</dbReference>
<keyword evidence="1 4" id="KW-0489">Methyltransferase</keyword>
<feature type="domain" description="Hcy-binding" evidence="5">
    <location>
        <begin position="1"/>
        <end position="294"/>
    </location>
</feature>
<feature type="binding site" evidence="3 4">
    <location>
        <position position="204"/>
    </location>
    <ligand>
        <name>Zn(2+)</name>
        <dbReference type="ChEBI" id="CHEBI:29105"/>
    </ligand>
</feature>
<keyword evidence="3 4" id="KW-0479">Metal-binding</keyword>
<dbReference type="PROSITE" id="PS50970">
    <property type="entry name" value="HCY"/>
    <property type="match status" value="1"/>
</dbReference>
<dbReference type="PANTHER" id="PTHR11103:SF18">
    <property type="entry name" value="SLR1189 PROTEIN"/>
    <property type="match status" value="1"/>
</dbReference>
<organism evidence="6 7">
    <name type="scientific">Vibrio mediterranei</name>
    <dbReference type="NCBI Taxonomy" id="689"/>
    <lineage>
        <taxon>Bacteria</taxon>
        <taxon>Pseudomonadati</taxon>
        <taxon>Pseudomonadota</taxon>
        <taxon>Gammaproteobacteria</taxon>
        <taxon>Vibrionales</taxon>
        <taxon>Vibrionaceae</taxon>
        <taxon>Vibrio</taxon>
    </lineage>
</organism>
<evidence type="ECO:0000313" key="7">
    <source>
        <dbReference type="Proteomes" id="UP000279760"/>
    </source>
</evidence>
<dbReference type="RefSeq" id="WP_038228272.1">
    <property type="nucleotide sequence ID" value="NZ_CP033577.1"/>
</dbReference>
<keyword evidence="2 4" id="KW-0808">Transferase</keyword>
<dbReference type="EMBL" id="CP033577">
    <property type="protein sequence ID" value="AYV22667.1"/>
    <property type="molecule type" value="Genomic_DNA"/>
</dbReference>
<reference evidence="6 7" key="1">
    <citation type="submission" date="2018-11" db="EMBL/GenBank/DDBJ databases">
        <title>Complete Genome Sequence of Vbrio mediterranei 117-T6: a Potential Pathogen Bacteria Isolated from the Conchocelis of Pyropia.</title>
        <authorList>
            <person name="Liu Q."/>
        </authorList>
    </citation>
    <scope>NUCLEOTIDE SEQUENCE [LARGE SCALE GENOMIC DNA]</scope>
    <source>
        <strain evidence="6 7">117-T6</strain>
    </source>
</reference>
<dbReference type="PANTHER" id="PTHR11103">
    <property type="entry name" value="SLR1189 PROTEIN"/>
    <property type="match status" value="1"/>
</dbReference>
<dbReference type="GO" id="GO:0009086">
    <property type="term" value="P:methionine biosynthetic process"/>
    <property type="evidence" value="ECO:0007669"/>
    <property type="project" value="InterPro"/>
</dbReference>
<evidence type="ECO:0000256" key="4">
    <source>
        <dbReference type="PROSITE-ProRule" id="PRU00333"/>
    </source>
</evidence>
<evidence type="ECO:0000313" key="6">
    <source>
        <dbReference type="EMBL" id="AYV22667.1"/>
    </source>
</evidence>
<evidence type="ECO:0000259" key="5">
    <source>
        <dbReference type="PROSITE" id="PS50970"/>
    </source>
</evidence>
<dbReference type="Pfam" id="PF02574">
    <property type="entry name" value="S-methyl_trans"/>
    <property type="match status" value="1"/>
</dbReference>
<feature type="binding site" evidence="3 4">
    <location>
        <position position="280"/>
    </location>
    <ligand>
        <name>Zn(2+)</name>
        <dbReference type="ChEBI" id="CHEBI:29105"/>
    </ligand>
</feature>